<dbReference type="PROSITE" id="PS00018">
    <property type="entry name" value="EF_HAND_1"/>
    <property type="match status" value="4"/>
</dbReference>
<comment type="similarity">
    <text evidence="1">Belongs to the recoverin family.</text>
</comment>
<dbReference type="InterPro" id="IPR028846">
    <property type="entry name" value="Recoverin"/>
</dbReference>
<dbReference type="Proteomes" id="UP000689195">
    <property type="component" value="Unassembled WGS sequence"/>
</dbReference>
<dbReference type="GO" id="GO:0005509">
    <property type="term" value="F:calcium ion binding"/>
    <property type="evidence" value="ECO:0007669"/>
    <property type="project" value="InterPro"/>
</dbReference>
<dbReference type="Pfam" id="PF13499">
    <property type="entry name" value="EF-hand_7"/>
    <property type="match status" value="2"/>
</dbReference>
<keyword evidence="2" id="KW-0519">Myristate</keyword>
<accession>A0A8S1U5S3</accession>
<proteinExistence type="inferred from homology"/>
<evidence type="ECO:0000256" key="2">
    <source>
        <dbReference type="ARBA" id="ARBA00022707"/>
    </source>
</evidence>
<dbReference type="InterPro" id="IPR002048">
    <property type="entry name" value="EF_hand_dom"/>
</dbReference>
<feature type="domain" description="EF-hand" evidence="6">
    <location>
        <begin position="570"/>
        <end position="597"/>
    </location>
</feature>
<gene>
    <name evidence="7" type="ORF">PPENT_87.1.T0320289</name>
</gene>
<dbReference type="PANTHER" id="PTHR23055">
    <property type="entry name" value="CALCIUM BINDING PROTEINS"/>
    <property type="match status" value="1"/>
</dbReference>
<evidence type="ECO:0000313" key="7">
    <source>
        <dbReference type="EMBL" id="CAD8159047.1"/>
    </source>
</evidence>
<protein>
    <recommendedName>
        <fullName evidence="6">EF-hand domain-containing protein</fullName>
    </recommendedName>
</protein>
<evidence type="ECO:0000313" key="8">
    <source>
        <dbReference type="Proteomes" id="UP000689195"/>
    </source>
</evidence>
<dbReference type="PROSITE" id="PS50222">
    <property type="entry name" value="EF_HAND_2"/>
    <property type="match status" value="2"/>
</dbReference>
<keyword evidence="5" id="KW-0449">Lipoprotein</keyword>
<sequence>MGQIFQKHATQFEPSLIVKLKSITMRELFDCVDTIDKYYPQNCYLNLEQFDDIFATLTDNCIDLFHRLADQTGEDGKLSVHTFEALAAFAIFSGESFETKCMFVFRLFDFDLSNTLEEQEMVSTLQCAVRAMCKIAGLVIPSVSMLEKLGYVCFQMMDEDKNKHVDFDEFYEWTVQYDELQEFMLLYSGTQTYQYALKRMINVMDESEQQFNKWLRECKAPQVPAIKLQQNLYQIYKGIDQLSIDTLFYMIIEYTLRSKSIGQEDSSQQQKDLWAWKADHKKNQHLLQNISVKKSDYLDIIRAWNVYSITDVNQLSIINIKDLKLLIWLYEDEEPDYFRINQEMSIIDTNHNNIIERCEWMQYLCSEESMQRRQTPQVLMKKVFDNYDEEQCGLIPIIHIDKLLRDTFKQQMKKMKDFKSIQSKHATQFEPSLIVKLKSITMRELFDCVDTIDKYYPQNCYLNLEQFDDIFATLTDNCIDLFHRLADQTGEDGKLSVHTFEALAAFAIFSGESFETKCMFVFRLFDFDLSNTLEEQEMVSTLQCAVRAMCKIAGLVIPSVSMLEKLGYVCFQMMDEDKNKHVDFDEFYEWTVQYDELQEFMLLYSGTQTYQYALKRMINVMDESEQQFNKWLRECKAPQVPAIKLQQNLYQIYKGIDQLSIDTLFYMIIEYTLRSKSIGQEDSSQQQKDLWAWKADHKKNQHLLQNISVKKSDYLDIIRAWNVYSITDVNQLSIINIKDLKLLIWLYEDEEPDYFRINQEMSIIDTNHNNIIERCEWMQYLCSEESMQRRQTPQVLMKKVFDNYDEEQCGLIPIIHIDKLLRDTFKQQMKKMKDFKSIQSVNSLIQQLKVEFMKQVKKNNQSHFDWQQYFQFLVEATKTHSSLNKLLNLNRD</sequence>
<organism evidence="7 8">
    <name type="scientific">Paramecium pentaurelia</name>
    <dbReference type="NCBI Taxonomy" id="43138"/>
    <lineage>
        <taxon>Eukaryota</taxon>
        <taxon>Sar</taxon>
        <taxon>Alveolata</taxon>
        <taxon>Ciliophora</taxon>
        <taxon>Intramacronucleata</taxon>
        <taxon>Oligohymenophorea</taxon>
        <taxon>Peniculida</taxon>
        <taxon>Parameciidae</taxon>
        <taxon>Paramecium</taxon>
    </lineage>
</organism>
<evidence type="ECO:0000256" key="3">
    <source>
        <dbReference type="ARBA" id="ARBA00022723"/>
    </source>
</evidence>
<evidence type="ECO:0000256" key="4">
    <source>
        <dbReference type="ARBA" id="ARBA00022737"/>
    </source>
</evidence>
<name>A0A8S1U5S3_9CILI</name>
<keyword evidence="8" id="KW-1185">Reference proteome</keyword>
<feature type="domain" description="EF-hand" evidence="6">
    <location>
        <begin position="153"/>
        <end position="180"/>
    </location>
</feature>
<evidence type="ECO:0000259" key="6">
    <source>
        <dbReference type="PROSITE" id="PS50222"/>
    </source>
</evidence>
<keyword evidence="3" id="KW-0479">Metal-binding</keyword>
<dbReference type="PANTHER" id="PTHR23055:SF178">
    <property type="entry name" value="NEUROCALCIN HOMOLOG"/>
    <property type="match status" value="1"/>
</dbReference>
<dbReference type="OrthoDB" id="311768at2759"/>
<dbReference type="InterPro" id="IPR018247">
    <property type="entry name" value="EF_Hand_1_Ca_BS"/>
</dbReference>
<reference evidence="7" key="1">
    <citation type="submission" date="2021-01" db="EMBL/GenBank/DDBJ databases">
        <authorList>
            <consortium name="Genoscope - CEA"/>
            <person name="William W."/>
        </authorList>
    </citation>
    <scope>NUCLEOTIDE SEQUENCE</scope>
</reference>
<evidence type="ECO:0000256" key="5">
    <source>
        <dbReference type="ARBA" id="ARBA00023288"/>
    </source>
</evidence>
<evidence type="ECO:0000256" key="1">
    <source>
        <dbReference type="ARBA" id="ARBA00006049"/>
    </source>
</evidence>
<dbReference type="EMBL" id="CAJJDO010000032">
    <property type="protein sequence ID" value="CAD8159047.1"/>
    <property type="molecule type" value="Genomic_DNA"/>
</dbReference>
<keyword evidence="4" id="KW-0677">Repeat</keyword>
<comment type="caution">
    <text evidence="7">The sequence shown here is derived from an EMBL/GenBank/DDBJ whole genome shotgun (WGS) entry which is preliminary data.</text>
</comment>
<dbReference type="AlphaFoldDB" id="A0A8S1U5S3"/>